<keyword evidence="3" id="KW-1185">Reference proteome</keyword>
<proteinExistence type="predicted"/>
<dbReference type="RefSeq" id="WP_157624803.1">
    <property type="nucleotide sequence ID" value="NZ_LGIA01000154.1"/>
</dbReference>
<name>A0A0L8V8Q6_9BACT</name>
<organism evidence="2 3">
    <name type="scientific">Sunxiuqinia dokdonensis</name>
    <dbReference type="NCBI Taxonomy" id="1409788"/>
    <lineage>
        <taxon>Bacteria</taxon>
        <taxon>Pseudomonadati</taxon>
        <taxon>Bacteroidota</taxon>
        <taxon>Bacteroidia</taxon>
        <taxon>Marinilabiliales</taxon>
        <taxon>Prolixibacteraceae</taxon>
        <taxon>Sunxiuqinia</taxon>
    </lineage>
</organism>
<dbReference type="PROSITE" id="PS51257">
    <property type="entry name" value="PROKAR_LIPOPROTEIN"/>
    <property type="match status" value="1"/>
</dbReference>
<sequence>MKRSFYLVPVLGLLLACSGSKQPSETSSEVVQEQIEAIETSVQQLDETIQSLDKEMEQTQSEIDSLLNNL</sequence>
<evidence type="ECO:0000256" key="1">
    <source>
        <dbReference type="SAM" id="Coils"/>
    </source>
</evidence>
<reference evidence="3" key="1">
    <citation type="submission" date="2015-07" db="EMBL/GenBank/DDBJ databases">
        <title>Genome sequencing of Sunxiuqinia dokdonensis strain SK.</title>
        <authorList>
            <person name="Ahn S."/>
            <person name="Kim B.-C."/>
        </authorList>
    </citation>
    <scope>NUCLEOTIDE SEQUENCE [LARGE SCALE GENOMIC DNA]</scope>
    <source>
        <strain evidence="3">SK</strain>
    </source>
</reference>
<evidence type="ECO:0000313" key="3">
    <source>
        <dbReference type="Proteomes" id="UP000036958"/>
    </source>
</evidence>
<dbReference type="AlphaFoldDB" id="A0A0L8V8Q6"/>
<keyword evidence="1" id="KW-0175">Coiled coil</keyword>
<comment type="caution">
    <text evidence="2">The sequence shown here is derived from an EMBL/GenBank/DDBJ whole genome shotgun (WGS) entry which is preliminary data.</text>
</comment>
<evidence type="ECO:0000313" key="2">
    <source>
        <dbReference type="EMBL" id="KOH44723.1"/>
    </source>
</evidence>
<gene>
    <name evidence="2" type="ORF">NC99_24620</name>
</gene>
<accession>A0A0L8V8Q6</accession>
<protein>
    <recommendedName>
        <fullName evidence="4">Lipoprotein</fullName>
    </recommendedName>
</protein>
<feature type="coiled-coil region" evidence="1">
    <location>
        <begin position="28"/>
        <end position="69"/>
    </location>
</feature>
<evidence type="ECO:0008006" key="4">
    <source>
        <dbReference type="Google" id="ProtNLM"/>
    </source>
</evidence>
<dbReference type="EMBL" id="LGIA01000154">
    <property type="protein sequence ID" value="KOH44723.1"/>
    <property type="molecule type" value="Genomic_DNA"/>
</dbReference>
<dbReference type="Proteomes" id="UP000036958">
    <property type="component" value="Unassembled WGS sequence"/>
</dbReference>